<dbReference type="InterPro" id="IPR036195">
    <property type="entry name" value="AbfB_ABD_sf"/>
</dbReference>
<dbReference type="AlphaFoldDB" id="K4QYU9"/>
<feature type="domain" description="Alpha-L-arabinofuranosidase B arabinose-binding" evidence="2">
    <location>
        <begin position="346"/>
        <end position="474"/>
    </location>
</feature>
<dbReference type="eggNOG" id="COG1621">
    <property type="taxonomic scope" value="Bacteria"/>
</dbReference>
<dbReference type="SUPFAM" id="SSF110221">
    <property type="entry name" value="AbfB domain"/>
    <property type="match status" value="1"/>
</dbReference>
<dbReference type="PANTHER" id="PTHR43301">
    <property type="entry name" value="ARABINAN ENDO-1,5-ALPHA-L-ARABINOSIDASE"/>
    <property type="match status" value="1"/>
</dbReference>
<accession>K4QYU9</accession>
<dbReference type="Gene3D" id="2.115.10.20">
    <property type="entry name" value="Glycosyl hydrolase domain, family 43"/>
    <property type="match status" value="1"/>
</dbReference>
<dbReference type="InterPro" id="IPR007934">
    <property type="entry name" value="AbfB_ABD"/>
</dbReference>
<keyword evidence="1" id="KW-0732">Signal</keyword>
<dbReference type="CDD" id="cd23399">
    <property type="entry name" value="beta-trefoil_ABD_ABFB"/>
    <property type="match status" value="1"/>
</dbReference>
<feature type="chain" id="PRO_5038849634" evidence="1">
    <location>
        <begin position="27"/>
        <end position="477"/>
    </location>
</feature>
<dbReference type="GO" id="GO:0046556">
    <property type="term" value="F:alpha-L-arabinofuranosidase activity"/>
    <property type="evidence" value="ECO:0007669"/>
    <property type="project" value="InterPro"/>
</dbReference>
<evidence type="ECO:0000259" key="2">
    <source>
        <dbReference type="Pfam" id="PF05270"/>
    </source>
</evidence>
<keyword evidence="3" id="KW-0378">Hydrolase</keyword>
<organism evidence="3 4">
    <name type="scientific">Streptomyces davaonensis (strain DSM 101723 / JCM 4913 / KCC S-0913 / 768)</name>
    <dbReference type="NCBI Taxonomy" id="1214101"/>
    <lineage>
        <taxon>Bacteria</taxon>
        <taxon>Bacillati</taxon>
        <taxon>Actinomycetota</taxon>
        <taxon>Actinomycetes</taxon>
        <taxon>Kitasatosporales</taxon>
        <taxon>Streptomycetaceae</taxon>
        <taxon>Streptomyces</taxon>
    </lineage>
</organism>
<dbReference type="RefSeq" id="WP_015656410.1">
    <property type="nucleotide sequence ID" value="NC_020504.1"/>
</dbReference>
<dbReference type="Proteomes" id="UP000008043">
    <property type="component" value="Chromosome"/>
</dbReference>
<dbReference type="OrthoDB" id="9758923at2"/>
<dbReference type="SUPFAM" id="SSF75005">
    <property type="entry name" value="Arabinanase/levansucrase/invertase"/>
    <property type="match status" value="1"/>
</dbReference>
<dbReference type="PANTHER" id="PTHR43301:SF3">
    <property type="entry name" value="ARABINAN ENDO-1,5-ALPHA-L-ARABINOSIDASE A-RELATED"/>
    <property type="match status" value="1"/>
</dbReference>
<evidence type="ECO:0000313" key="3">
    <source>
        <dbReference type="EMBL" id="CCK26015.1"/>
    </source>
</evidence>
<gene>
    <name evidence="3" type="ORF">BN159_1636</name>
</gene>
<sequence length="477" mass="52910">MSALRVRLALMLLTTCLLLTSQTSLTPDRAAAAEPGYLMAHFTGEGAANQQIYFSYSADGLRWNDLNGGGATLRSTVGTRGVRDPALVRSPDGNKYWIIATDLCIACGQNWDASINNGSRSLVVWESTDLVTWSDPWLLNVAEAIPDGRNAWAPEAIWNPETNDYVLYWATNKPLDGKTKHRIYYARTSDFRTITTPQLYIDRPGSQEIIDTQIVELPAGVGNFRYIRASGDGQITLEGSNSILGTWTDLGNLAGIGLTGAQVEGPMWMKSRDRNEWSLYLDQYAAGRGYMPVMTTDPPASGTYRLPASGSYNMGGTKKRHGSILALTAAEESRVLARWPNTQAKRLQSYNFQDRYVRHADFDVRIDPAVSPAEDARFRPRPGLVGTGTVSFESVNFPGYFLRHANYDFQLVRNDGTTQFAADATFRQVPGLADASWSSYQSYNHPDLYIRHYAYQLRLDPITTATGRSDATFRTTS</sequence>
<proteinExistence type="predicted"/>
<dbReference type="KEGG" id="sdv:BN159_1636"/>
<name>K4QYU9_STRDJ</name>
<reference evidence="3 4" key="1">
    <citation type="journal article" date="2012" name="J. Bacteriol.">
        <title>Genome sequence of the bacterium Streptomyces davawensis JCM 4913 and heterologous production of the unique antibiotic roseoflavin.</title>
        <authorList>
            <person name="Jankowitsch F."/>
            <person name="Schwarz J."/>
            <person name="Ruckert C."/>
            <person name="Gust B."/>
            <person name="Szczepanowski R."/>
            <person name="Blom J."/>
            <person name="Pelzer S."/>
            <person name="Kalinowski J."/>
            <person name="Mack M."/>
        </authorList>
    </citation>
    <scope>NUCLEOTIDE SEQUENCE [LARGE SCALE GENOMIC DNA]</scope>
    <source>
        <strain evidence="4">DSM 101723 / JCM 4913 / KCC S-0913 / 768</strain>
    </source>
</reference>
<dbReference type="EMBL" id="HE971709">
    <property type="protein sequence ID" value="CCK26015.1"/>
    <property type="molecule type" value="Genomic_DNA"/>
</dbReference>
<evidence type="ECO:0000256" key="1">
    <source>
        <dbReference type="SAM" id="SignalP"/>
    </source>
</evidence>
<dbReference type="InterPro" id="IPR023296">
    <property type="entry name" value="Glyco_hydro_beta-prop_sf"/>
</dbReference>
<evidence type="ECO:0000313" key="4">
    <source>
        <dbReference type="Proteomes" id="UP000008043"/>
    </source>
</evidence>
<dbReference type="InterPro" id="IPR050727">
    <property type="entry name" value="GH43_arabinanases"/>
</dbReference>
<dbReference type="GO" id="GO:0046373">
    <property type="term" value="P:L-arabinose metabolic process"/>
    <property type="evidence" value="ECO:0007669"/>
    <property type="project" value="InterPro"/>
</dbReference>
<dbReference type="Gene3D" id="2.80.10.50">
    <property type="match status" value="1"/>
</dbReference>
<feature type="signal peptide" evidence="1">
    <location>
        <begin position="1"/>
        <end position="26"/>
    </location>
</feature>
<dbReference type="HOGENOM" id="CLU_010779_3_0_11"/>
<dbReference type="Pfam" id="PF05270">
    <property type="entry name" value="AbfB"/>
    <property type="match status" value="1"/>
</dbReference>
<keyword evidence="4" id="KW-1185">Reference proteome</keyword>
<dbReference type="PATRIC" id="fig|1214101.3.peg.1659"/>
<protein>
    <submittedName>
        <fullName evidence="3">Glycosylhydrolase</fullName>
    </submittedName>
</protein>
<dbReference type="CDD" id="cd08983">
    <property type="entry name" value="GH43_Bt3655-like"/>
    <property type="match status" value="1"/>
</dbReference>
<dbReference type="STRING" id="1214101.BN159_1636"/>